<keyword evidence="3" id="KW-1185">Reference proteome</keyword>
<comment type="caution">
    <text evidence="2">The sequence shown here is derived from an EMBL/GenBank/DDBJ whole genome shotgun (WGS) entry which is preliminary data.</text>
</comment>
<reference evidence="2 3" key="1">
    <citation type="submission" date="2020-08" db="EMBL/GenBank/DDBJ databases">
        <title>Sequencing the genomes of 1000 actinobacteria strains.</title>
        <authorList>
            <person name="Klenk H.-P."/>
        </authorList>
    </citation>
    <scope>NUCLEOTIDE SEQUENCE [LARGE SCALE GENOMIC DNA]</scope>
    <source>
        <strain evidence="2 3">DSM 45084</strain>
    </source>
</reference>
<name>A0A7W7T4L6_9PSEU</name>
<dbReference type="EMBL" id="JACHJS010000001">
    <property type="protein sequence ID" value="MBB4966493.1"/>
    <property type="molecule type" value="Genomic_DNA"/>
</dbReference>
<accession>A0A7W7T4L6</accession>
<proteinExistence type="predicted"/>
<dbReference type="RefSeq" id="WP_184670517.1">
    <property type="nucleotide sequence ID" value="NZ_BAABAI010000024.1"/>
</dbReference>
<gene>
    <name evidence="2" type="ORF">F4559_003852</name>
</gene>
<dbReference type="Pfam" id="PF12770">
    <property type="entry name" value="CHAT"/>
    <property type="match status" value="1"/>
</dbReference>
<feature type="domain" description="CHAT" evidence="1">
    <location>
        <begin position="822"/>
        <end position="1117"/>
    </location>
</feature>
<dbReference type="Proteomes" id="UP000542674">
    <property type="component" value="Unassembled WGS sequence"/>
</dbReference>
<evidence type="ECO:0000313" key="3">
    <source>
        <dbReference type="Proteomes" id="UP000542674"/>
    </source>
</evidence>
<protein>
    <recommendedName>
        <fullName evidence="1">CHAT domain-containing protein</fullName>
    </recommendedName>
</protein>
<evidence type="ECO:0000259" key="1">
    <source>
        <dbReference type="Pfam" id="PF12770"/>
    </source>
</evidence>
<organism evidence="2 3">
    <name type="scientific">Saccharothrix violaceirubra</name>
    <dbReference type="NCBI Taxonomy" id="413306"/>
    <lineage>
        <taxon>Bacteria</taxon>
        <taxon>Bacillati</taxon>
        <taxon>Actinomycetota</taxon>
        <taxon>Actinomycetes</taxon>
        <taxon>Pseudonocardiales</taxon>
        <taxon>Pseudonocardiaceae</taxon>
        <taxon>Saccharothrix</taxon>
    </lineage>
</organism>
<sequence>MPDHSALFADVDDALRRLPTGSVDPVDAGDLGLLALEHAEDAPADLDVAAGVVVLLRHAVVRAGDHADTALWWYSLAVTYRHLGDWDAVLDCARRSLAAGIARREFVDATLPELARMHFEWAQNREPWDLAGVRVARDLLGDSADFAARVAEGGPRTELARWRVGLMMLCFHVHADPVLLDGMEALTADLPAELVGMVRFVVETGRLATATDQAEIAERADRVFASRERIAAAGDPELVDQVTEVFFQLAADSDPVHLRRVVECAGLALGLPRSDPAATLRRHFQRLGSLLRLPPAAYRDYPLEQWLDDGEAALYAVTDAEPELIARAAATMALGRQTLIATRWQPMDMAGMVTHSRRARELVAHARGAGFADATLEARLAVLDEFARTVESLFTGGSTVDIAHMLDLVRGTGGEMGDVAASLAMLSGFTTGDRAATRAVSDLASDSPEWEVLRAFAESADLFGTAGPGDPRLLALREQALRISHADLRDAMVGMVDLATGARPATGTVDRNTWYGRIFDHMSVSMRAREAAARGDQRAVRAACARLDDLVRAAPDGSDEQALVRTSRANAYEMLPPTRGVLDTLVEDYTVHLDRDRKRRAVTVVASAMVLARTLRTRRARGDLDASRRLGMEALAWNGYRVLLQAGTADAVESARDRDRRVEPVVEWCLADRAYDDLVRVLDAQRSLVLGAATTGRTVAARLDALGHEDLARRWRAHSGREDETGWSGLRNLVLAALAEGGDALPEAPTVDEIRAALRAHGSDALVYLLPATAHGPGRAVIVPVDAKVRVRDLPGLREAPAFTRYVAASGRERLDALGDLCTWAWEAVGRDLLSALRHLAPGPRVVLVPVGALGLVPWHAARHPDGYLVRDLTIGYVPSARMLCDVVARPAAHGGAVLLGNPTRDLPYAAFEAEAVREDFFADGVLLGGSGRQRRWTPCADGAGTPEQVLEAVAKPLRLLHLACHAGVDVELPLRSTIRLSGADLTARMLLETSPTRAAELGQVTLAGCQTGVSGADYDEALSLSTTFLALGARTVVGSLWEVPSGKPTAQLMYVLYHGMHVAGLRPGEALRRAQLWMLDPDRVVPDGLPEGLRPDPCPDVDQADPVCWAGFAHLGW</sequence>
<dbReference type="AlphaFoldDB" id="A0A7W7T4L6"/>
<dbReference type="InterPro" id="IPR024983">
    <property type="entry name" value="CHAT_dom"/>
</dbReference>
<evidence type="ECO:0000313" key="2">
    <source>
        <dbReference type="EMBL" id="MBB4966493.1"/>
    </source>
</evidence>